<evidence type="ECO:0000256" key="1">
    <source>
        <dbReference type="ARBA" id="ARBA00022741"/>
    </source>
</evidence>
<keyword evidence="2" id="KW-0067">ATP-binding</keyword>
<dbReference type="InterPro" id="IPR000719">
    <property type="entry name" value="Prot_kinase_dom"/>
</dbReference>
<dbReference type="PROSITE" id="PS00108">
    <property type="entry name" value="PROTEIN_KINASE_ST"/>
    <property type="match status" value="1"/>
</dbReference>
<evidence type="ECO:0000313" key="5">
    <source>
        <dbReference type="Proteomes" id="UP000295497"/>
    </source>
</evidence>
<evidence type="ECO:0000313" key="4">
    <source>
        <dbReference type="EMBL" id="AUX28901.1"/>
    </source>
</evidence>
<accession>A0A4P2QHA8</accession>
<sequence>MRPGDLVAGRFVLEAQAGTGGMGEVYRATDLQRGAPVAVKLLRAASGADAPRFLREARLLEGLEHPGIVRHVAHGSLPSGALYLAMEWLEGEDLSRRLGRGPLGVDEGVEVARCVAEALGAAHARGVVHRDLKPSNVFLVGEGSRDVRLLDFGVAWAGGTRMTQSGVVIGTPAYMAPEQARSEDVVDARADVFALGCLLFECLTGEPAFGGDHFMSILAKVLFADPPRLRDVRSDVPEPIAALCARMLSKRPDARPRDGREAAEALLAIQRGEHAPASAHGPAPSRPGALTATERRSVAVLLIGAIDAAAFADVATEIATVPSQLVEEASAWGARVEPLPGGAAVLTMAGQGAATDLAWQAARVALALRRQTPDRPMALALGWSAAAGRMRLLRDAIDRAARLISARGPAGPGDARPIAIDEGLVGLIDARFDVREHEERFFLVGERSSAGGGRTLLGKPTPCVGRDGELRMLEAAFEACVDEPSARAVLVIAPPGVGKSRLAQEFLRRVAERAPRASTWTGRGDPLRAGSPYGLLAGAIQGACGIVEGDALAARRDKVLARVARRVPEAERPRTAAFVGELIGAPFPDGESSLLRAARRDARIMAEQVQRAFLALVRAACAEGPVVLVLEDLHWGDPETMRLVDAALRHLADEPLFVLALARPEVTVLFPRLWAERSVHELRLKDLGKKACERLARLALGEGVPQETLDRIVALADGNGFYLEELIRAAAEGRGEALPETVVAMVQSRLDALGPEARLLLRAASVFGEACWASGVEALVGAPARDGLAILAGAELLVRRPASRFPGEEEFGFRHALLRQGAYAMLGDEDRALGHRLAGRWLEERGEADPLVLAEHLDKGGERARASRYWLRAAEIAHRSGDVEAALSRLDRGLAGEAPADVELGLRCELAVEDPWGALQRVQAALDAALRVDDARGAGAIRILLGTVLWTLGATARAEEVLGCVPGPDEEYGAWSSYRPFVRVHVALVRGDLDGARRLAEALIVSGRARSHSPHEGRGRWLLAEVLGRAGELDRADRELDAALGLLPGADRTDRPGVIAARAELRLRQGRAAEALAAIEETLAPVQAMGGACGLFQGARIRLAHVACLDAVGRRGAAEAALAAARDRLLRIAGTIPDPAYRKSFLEEVPENRTTLALARERLGDAPERA</sequence>
<dbReference type="Gene3D" id="1.25.40.10">
    <property type="entry name" value="Tetratricopeptide repeat domain"/>
    <property type="match status" value="1"/>
</dbReference>
<dbReference type="GO" id="GO:0005524">
    <property type="term" value="F:ATP binding"/>
    <property type="evidence" value="ECO:0007669"/>
    <property type="project" value="UniProtKB-KW"/>
</dbReference>
<gene>
    <name evidence="4" type="ORF">SOCE836_009860</name>
</gene>
<proteinExistence type="predicted"/>
<dbReference type="Pfam" id="PF13191">
    <property type="entry name" value="AAA_16"/>
    <property type="match status" value="1"/>
</dbReference>
<dbReference type="InterPro" id="IPR041664">
    <property type="entry name" value="AAA_16"/>
</dbReference>
<dbReference type="SMART" id="SM00220">
    <property type="entry name" value="S_TKc"/>
    <property type="match status" value="1"/>
</dbReference>
<dbReference type="GO" id="GO:0005737">
    <property type="term" value="C:cytoplasm"/>
    <property type="evidence" value="ECO:0007669"/>
    <property type="project" value="TreeGrafter"/>
</dbReference>
<dbReference type="PANTHER" id="PTHR16305">
    <property type="entry name" value="TESTICULAR SOLUBLE ADENYLYL CYCLASE"/>
    <property type="match status" value="1"/>
</dbReference>
<dbReference type="InterPro" id="IPR011990">
    <property type="entry name" value="TPR-like_helical_dom_sf"/>
</dbReference>
<dbReference type="GO" id="GO:0004016">
    <property type="term" value="F:adenylate cyclase activity"/>
    <property type="evidence" value="ECO:0007669"/>
    <property type="project" value="TreeGrafter"/>
</dbReference>
<dbReference type="GO" id="GO:0004672">
    <property type="term" value="F:protein kinase activity"/>
    <property type="evidence" value="ECO:0007669"/>
    <property type="project" value="InterPro"/>
</dbReference>
<dbReference type="PROSITE" id="PS50011">
    <property type="entry name" value="PROTEIN_KINASE_DOM"/>
    <property type="match status" value="1"/>
</dbReference>
<dbReference type="PANTHER" id="PTHR16305:SF28">
    <property type="entry name" value="GUANYLATE CYCLASE DOMAIN-CONTAINING PROTEIN"/>
    <property type="match status" value="1"/>
</dbReference>
<dbReference type="SUPFAM" id="SSF48452">
    <property type="entry name" value="TPR-like"/>
    <property type="match status" value="1"/>
</dbReference>
<dbReference type="Pfam" id="PF00069">
    <property type="entry name" value="Pkinase"/>
    <property type="match status" value="1"/>
</dbReference>
<dbReference type="Gene3D" id="3.40.50.300">
    <property type="entry name" value="P-loop containing nucleotide triphosphate hydrolases"/>
    <property type="match status" value="1"/>
</dbReference>
<dbReference type="AlphaFoldDB" id="A0A4P2QHA8"/>
<dbReference type="SUPFAM" id="SSF56112">
    <property type="entry name" value="Protein kinase-like (PK-like)"/>
    <property type="match status" value="1"/>
</dbReference>
<organism evidence="4 5">
    <name type="scientific">Sorangium cellulosum</name>
    <name type="common">Polyangium cellulosum</name>
    <dbReference type="NCBI Taxonomy" id="56"/>
    <lineage>
        <taxon>Bacteria</taxon>
        <taxon>Pseudomonadati</taxon>
        <taxon>Myxococcota</taxon>
        <taxon>Polyangia</taxon>
        <taxon>Polyangiales</taxon>
        <taxon>Polyangiaceae</taxon>
        <taxon>Sorangium</taxon>
    </lineage>
</organism>
<dbReference type="Proteomes" id="UP000295497">
    <property type="component" value="Chromosome"/>
</dbReference>
<dbReference type="SUPFAM" id="SSF52540">
    <property type="entry name" value="P-loop containing nucleoside triphosphate hydrolases"/>
    <property type="match status" value="1"/>
</dbReference>
<protein>
    <recommendedName>
        <fullName evidence="3">Protein kinase domain-containing protein</fullName>
    </recommendedName>
</protein>
<dbReference type="Gene3D" id="3.30.200.20">
    <property type="entry name" value="Phosphorylase Kinase, domain 1"/>
    <property type="match status" value="1"/>
</dbReference>
<dbReference type="Gene3D" id="1.10.510.10">
    <property type="entry name" value="Transferase(Phosphotransferase) domain 1"/>
    <property type="match status" value="1"/>
</dbReference>
<dbReference type="CDD" id="cd14014">
    <property type="entry name" value="STKc_PknB_like"/>
    <property type="match status" value="1"/>
</dbReference>
<reference evidence="4 5" key="1">
    <citation type="submission" date="2015-09" db="EMBL/GenBank/DDBJ databases">
        <title>Sorangium comparison.</title>
        <authorList>
            <person name="Zaburannyi N."/>
            <person name="Bunk B."/>
            <person name="Overmann J."/>
            <person name="Mueller R."/>
        </authorList>
    </citation>
    <scope>NUCLEOTIDE SEQUENCE [LARGE SCALE GENOMIC DNA]</scope>
    <source>
        <strain evidence="4 5">So ce836</strain>
    </source>
</reference>
<keyword evidence="1" id="KW-0547">Nucleotide-binding</keyword>
<dbReference type="InterPro" id="IPR011009">
    <property type="entry name" value="Kinase-like_dom_sf"/>
</dbReference>
<dbReference type="InterPro" id="IPR027417">
    <property type="entry name" value="P-loop_NTPase"/>
</dbReference>
<feature type="domain" description="Protein kinase" evidence="3">
    <location>
        <begin position="11"/>
        <end position="267"/>
    </location>
</feature>
<name>A0A4P2QHA8_SORCE</name>
<evidence type="ECO:0000259" key="3">
    <source>
        <dbReference type="PROSITE" id="PS50011"/>
    </source>
</evidence>
<evidence type="ECO:0000256" key="2">
    <source>
        <dbReference type="ARBA" id="ARBA00022840"/>
    </source>
</evidence>
<dbReference type="EMBL" id="CP012672">
    <property type="protein sequence ID" value="AUX28901.1"/>
    <property type="molecule type" value="Genomic_DNA"/>
</dbReference>
<dbReference type="InterPro" id="IPR008271">
    <property type="entry name" value="Ser/Thr_kinase_AS"/>
</dbReference>